<gene>
    <name evidence="2" type="ORF">SAMN05421688_3050</name>
</gene>
<keyword evidence="1" id="KW-0732">Signal</keyword>
<name>A0A1I0YFH6_9RHOB</name>
<dbReference type="OrthoDB" id="7812761at2"/>
<evidence type="ECO:0008006" key="4">
    <source>
        <dbReference type="Google" id="ProtNLM"/>
    </source>
</evidence>
<accession>A0A1I0YFH6</accession>
<dbReference type="Proteomes" id="UP000198796">
    <property type="component" value="Unassembled WGS sequence"/>
</dbReference>
<protein>
    <recommendedName>
        <fullName evidence="4">DUF2927 domain-containing protein</fullName>
    </recommendedName>
</protein>
<dbReference type="EMBL" id="FOJU01000005">
    <property type="protein sequence ID" value="SFB12165.1"/>
    <property type="molecule type" value="Genomic_DNA"/>
</dbReference>
<organism evidence="2 3">
    <name type="scientific">Poseidonocella pacifica</name>
    <dbReference type="NCBI Taxonomy" id="871651"/>
    <lineage>
        <taxon>Bacteria</taxon>
        <taxon>Pseudomonadati</taxon>
        <taxon>Pseudomonadota</taxon>
        <taxon>Alphaproteobacteria</taxon>
        <taxon>Rhodobacterales</taxon>
        <taxon>Roseobacteraceae</taxon>
        <taxon>Poseidonocella</taxon>
    </lineage>
</organism>
<proteinExistence type="predicted"/>
<feature type="chain" id="PRO_5011623563" description="DUF2927 domain-containing protein" evidence="1">
    <location>
        <begin position="20"/>
        <end position="306"/>
    </location>
</feature>
<sequence length="306" mass="34202">MRTALTVLFLLALSLSARAETDRAVYLDLARKGWVYELRTAMWKRKSAVPIRINGRDMAGAALCIVGEPPHPQTRATLEEFGALMREIFGKTLPMRYAGNDLRLCGTGRSIYLRLYSGHAPRRAYNADLKTLDDSYLIGFAPGREYFVLSPAQAQTFFGARGRATHLLVKQPAAPGPTDLESQFFASILVEELYQSFTFGMDILHFDPEIAFASKLEEQPFDMRNLPWDSPVFMRALLRSNPSGLCRFDIFMMHALARAPVDRTNNPDFLSYIDAAFDDLLGKADETVARFAASSLLDRSCALVAN</sequence>
<dbReference type="STRING" id="871651.SAMN05421688_3050"/>
<evidence type="ECO:0000256" key="1">
    <source>
        <dbReference type="SAM" id="SignalP"/>
    </source>
</evidence>
<evidence type="ECO:0000313" key="2">
    <source>
        <dbReference type="EMBL" id="SFB12165.1"/>
    </source>
</evidence>
<feature type="signal peptide" evidence="1">
    <location>
        <begin position="1"/>
        <end position="19"/>
    </location>
</feature>
<dbReference type="AlphaFoldDB" id="A0A1I0YFH6"/>
<evidence type="ECO:0000313" key="3">
    <source>
        <dbReference type="Proteomes" id="UP000198796"/>
    </source>
</evidence>
<reference evidence="2 3" key="1">
    <citation type="submission" date="2016-10" db="EMBL/GenBank/DDBJ databases">
        <authorList>
            <person name="de Groot N.N."/>
        </authorList>
    </citation>
    <scope>NUCLEOTIDE SEQUENCE [LARGE SCALE GENOMIC DNA]</scope>
    <source>
        <strain evidence="2 3">DSM 29316</strain>
    </source>
</reference>
<keyword evidence="3" id="KW-1185">Reference proteome</keyword>
<dbReference type="RefSeq" id="WP_092066421.1">
    <property type="nucleotide sequence ID" value="NZ_FOJU01000005.1"/>
</dbReference>